<keyword evidence="3" id="KW-1185">Reference proteome</keyword>
<feature type="domain" description="PiggyBac transposable element-derived protein" evidence="1">
    <location>
        <begin position="2"/>
        <end position="183"/>
    </location>
</feature>
<sequence>MYAISDAKMYYTDNLKVYVGKQPKGPFSVSNSALALVDRLYQPIRETGQNLTTDNIFTSLELAELLLSQKITMKKTRALPPECVNEKNRPVGTMFAYRENCTIIPYIPKEGKNVLLTSNIHDDDSISNVTGKPEFVTDYNCTKGGVIVDTVDQLCANYNYARNARRWPMVIFYSLLNISAINSEIIFHGNNPKDNILRRHFLENLSFALMNNHLKARAYSEYILRTMRSRICEICHIDTEPNTGTETNGRYFFCSSKKNRKTRYFCKCCKKFICLEHRTVCEDCFQKHMTHDD</sequence>
<evidence type="ECO:0000313" key="2">
    <source>
        <dbReference type="EMBL" id="KAJ8952383.1"/>
    </source>
</evidence>
<gene>
    <name evidence="2" type="ORF">NQ318_014474</name>
</gene>
<dbReference type="Pfam" id="PF13843">
    <property type="entry name" value="DDE_Tnp_1_7"/>
    <property type="match status" value="1"/>
</dbReference>
<protein>
    <recommendedName>
        <fullName evidence="1">PiggyBac transposable element-derived protein domain-containing protein</fullName>
    </recommendedName>
</protein>
<dbReference type="PANTHER" id="PTHR46599:SF6">
    <property type="entry name" value="DUAL SPECIFICITY PHOSPHATASE 26"/>
    <property type="match status" value="1"/>
</dbReference>
<dbReference type="PANTHER" id="PTHR46599">
    <property type="entry name" value="PIGGYBAC TRANSPOSABLE ELEMENT-DERIVED PROTEIN 4"/>
    <property type="match status" value="1"/>
</dbReference>
<accession>A0AAV8YL52</accession>
<proteinExistence type="predicted"/>
<comment type="caution">
    <text evidence="2">The sequence shown here is derived from an EMBL/GenBank/DDBJ whole genome shotgun (WGS) entry which is preliminary data.</text>
</comment>
<evidence type="ECO:0000313" key="3">
    <source>
        <dbReference type="Proteomes" id="UP001162162"/>
    </source>
</evidence>
<name>A0AAV8YL52_9CUCU</name>
<evidence type="ECO:0000259" key="1">
    <source>
        <dbReference type="Pfam" id="PF13843"/>
    </source>
</evidence>
<dbReference type="InterPro" id="IPR029526">
    <property type="entry name" value="PGBD"/>
</dbReference>
<organism evidence="2 3">
    <name type="scientific">Aromia moschata</name>
    <dbReference type="NCBI Taxonomy" id="1265417"/>
    <lineage>
        <taxon>Eukaryota</taxon>
        <taxon>Metazoa</taxon>
        <taxon>Ecdysozoa</taxon>
        <taxon>Arthropoda</taxon>
        <taxon>Hexapoda</taxon>
        <taxon>Insecta</taxon>
        <taxon>Pterygota</taxon>
        <taxon>Neoptera</taxon>
        <taxon>Endopterygota</taxon>
        <taxon>Coleoptera</taxon>
        <taxon>Polyphaga</taxon>
        <taxon>Cucujiformia</taxon>
        <taxon>Chrysomeloidea</taxon>
        <taxon>Cerambycidae</taxon>
        <taxon>Cerambycinae</taxon>
        <taxon>Callichromatini</taxon>
        <taxon>Aromia</taxon>
    </lineage>
</organism>
<dbReference type="AlphaFoldDB" id="A0AAV8YL52"/>
<dbReference type="Proteomes" id="UP001162162">
    <property type="component" value="Unassembled WGS sequence"/>
</dbReference>
<reference evidence="2" key="1">
    <citation type="journal article" date="2023" name="Insect Mol. Biol.">
        <title>Genome sequencing provides insights into the evolution of gene families encoding plant cell wall-degrading enzymes in longhorned beetles.</title>
        <authorList>
            <person name="Shin N.R."/>
            <person name="Okamura Y."/>
            <person name="Kirsch R."/>
            <person name="Pauchet Y."/>
        </authorList>
    </citation>
    <scope>NUCLEOTIDE SEQUENCE</scope>
    <source>
        <strain evidence="2">AMC_N1</strain>
    </source>
</reference>
<dbReference type="EMBL" id="JAPWTK010000069">
    <property type="protein sequence ID" value="KAJ8952383.1"/>
    <property type="molecule type" value="Genomic_DNA"/>
</dbReference>